<dbReference type="GeneID" id="86891269"/>
<comment type="caution">
    <text evidence="1">The sequence shown here is derived from an EMBL/GenBank/DDBJ whole genome shotgun (WGS) entry which is preliminary data.</text>
</comment>
<protein>
    <submittedName>
        <fullName evidence="1">Uncharacterized protein</fullName>
    </submittedName>
</protein>
<sequence length="54" mass="6118">MKSLNPYVTELSENRVSDGSGIRFGKYPKKRISGYLNVPFIISSNRSFLESCCK</sequence>
<evidence type="ECO:0000313" key="1">
    <source>
        <dbReference type="EMBL" id="MBB4026408.1"/>
    </source>
</evidence>
<organism evidence="1 2">
    <name type="scientific">Butyricimonas faecihominis</name>
    <dbReference type="NCBI Taxonomy" id="1472416"/>
    <lineage>
        <taxon>Bacteria</taxon>
        <taxon>Pseudomonadati</taxon>
        <taxon>Bacteroidota</taxon>
        <taxon>Bacteroidia</taxon>
        <taxon>Bacteroidales</taxon>
        <taxon>Odoribacteraceae</taxon>
        <taxon>Butyricimonas</taxon>
    </lineage>
</organism>
<dbReference type="AlphaFoldDB" id="A0A7W6HWQ7"/>
<accession>A0A7W6HWQ7</accession>
<keyword evidence="2" id="KW-1185">Reference proteome</keyword>
<name>A0A7W6HWQ7_9BACT</name>
<dbReference type="Proteomes" id="UP000546007">
    <property type="component" value="Unassembled WGS sequence"/>
</dbReference>
<reference evidence="1 2" key="1">
    <citation type="submission" date="2020-08" db="EMBL/GenBank/DDBJ databases">
        <title>Genomic Encyclopedia of Type Strains, Phase IV (KMG-IV): sequencing the most valuable type-strain genomes for metagenomic binning, comparative biology and taxonomic classification.</title>
        <authorList>
            <person name="Goeker M."/>
        </authorList>
    </citation>
    <scope>NUCLEOTIDE SEQUENCE [LARGE SCALE GENOMIC DNA]</scope>
    <source>
        <strain evidence="1 2">DSM 105721</strain>
    </source>
</reference>
<gene>
    <name evidence="1" type="ORF">GGR14_002202</name>
</gene>
<dbReference type="EMBL" id="JACIES010000005">
    <property type="protein sequence ID" value="MBB4026408.1"/>
    <property type="molecule type" value="Genomic_DNA"/>
</dbReference>
<proteinExistence type="predicted"/>
<dbReference type="RefSeq" id="WP_196029218.1">
    <property type="nucleotide sequence ID" value="NZ_AP028155.1"/>
</dbReference>
<evidence type="ECO:0000313" key="2">
    <source>
        <dbReference type="Proteomes" id="UP000546007"/>
    </source>
</evidence>